<keyword evidence="1" id="KW-0255">Endonuclease</keyword>
<protein>
    <submittedName>
        <fullName evidence="1">HNH endonuclease</fullName>
    </submittedName>
</protein>
<reference evidence="1 2" key="1">
    <citation type="submission" date="2018-03" db="EMBL/GenBank/DDBJ databases">
        <title>Mesoflavibacter sp. HG37 and Mesoflavibacter sp. HG96 sp.nov., two marine bacteria isolated from seawater of Western Pacific Ocean.</title>
        <authorList>
            <person name="Cheng H."/>
            <person name="Wu Y.-H."/>
            <person name="Guo L.-L."/>
            <person name="Xu X.-W."/>
        </authorList>
    </citation>
    <scope>NUCLEOTIDE SEQUENCE [LARGE SCALE GENOMIC DNA]</scope>
    <source>
        <strain evidence="1 2">KCTC 42117</strain>
    </source>
</reference>
<dbReference type="EMBL" id="PXOT01000014">
    <property type="protein sequence ID" value="PSG93901.1"/>
    <property type="molecule type" value="Genomic_DNA"/>
</dbReference>
<dbReference type="GO" id="GO:0004519">
    <property type="term" value="F:endonuclease activity"/>
    <property type="evidence" value="ECO:0007669"/>
    <property type="project" value="UniProtKB-KW"/>
</dbReference>
<evidence type="ECO:0000313" key="2">
    <source>
        <dbReference type="Proteomes" id="UP000238430"/>
    </source>
</evidence>
<proteinExistence type="predicted"/>
<accession>A0A2T1NM06</accession>
<keyword evidence="2" id="KW-1185">Reference proteome</keyword>
<dbReference type="AlphaFoldDB" id="A0A2T1NM06"/>
<sequence length="90" mass="11000">MQGQHGSYGKLLFDKRWRDKRTNIIKRDNNLCRSCGVNSELEVHHRQYHFIKRLRQFKKPWEYEDHLLITFCGSCHKKGHQKFKVPIKYI</sequence>
<comment type="caution">
    <text evidence="1">The sequence shown here is derived from an EMBL/GenBank/DDBJ whole genome shotgun (WGS) entry which is preliminary data.</text>
</comment>
<gene>
    <name evidence="1" type="ORF">C7H61_01640</name>
</gene>
<keyword evidence="1" id="KW-0540">Nuclease</keyword>
<organism evidence="1 2">
    <name type="scientific">Mesoflavibacter zeaxanthinifaciens subsp. sabulilitoris</name>
    <dbReference type="NCBI Taxonomy" id="1520893"/>
    <lineage>
        <taxon>Bacteria</taxon>
        <taxon>Pseudomonadati</taxon>
        <taxon>Bacteroidota</taxon>
        <taxon>Flavobacteriia</taxon>
        <taxon>Flavobacteriales</taxon>
        <taxon>Flavobacteriaceae</taxon>
        <taxon>Mesoflavibacter</taxon>
    </lineage>
</organism>
<dbReference type="Proteomes" id="UP000238430">
    <property type="component" value="Unassembled WGS sequence"/>
</dbReference>
<name>A0A2T1NM06_9FLAO</name>
<dbReference type="OrthoDB" id="6624755at2"/>
<evidence type="ECO:0000313" key="1">
    <source>
        <dbReference type="EMBL" id="PSG93901.1"/>
    </source>
</evidence>
<keyword evidence="1" id="KW-0378">Hydrolase</keyword>